<name>A0A7N0US50_KALFE</name>
<evidence type="ECO:0000256" key="2">
    <source>
        <dbReference type="ARBA" id="ARBA00023002"/>
    </source>
</evidence>
<dbReference type="Gene3D" id="3.40.50.720">
    <property type="entry name" value="NAD(P)-binding Rossmann-like Domain"/>
    <property type="match status" value="1"/>
</dbReference>
<dbReference type="AlphaFoldDB" id="A0A7N0US50"/>
<dbReference type="GO" id="GO:0006629">
    <property type="term" value="P:lipid metabolic process"/>
    <property type="evidence" value="ECO:0007669"/>
    <property type="project" value="UniProtKB-ARBA"/>
</dbReference>
<sequence>MSSWWTSRRAIEAANQKKMDDEEEPKISSFHNVALIVGVTGLVGNSLAEILSLPDTPGAPWKLYGAARRPRPSWSAPGRPLHYIQCDVSDPRDARAKLSPLTDITHVFYVACAASRPTEAENCQVNGAMLRNVLDAVLPSAPKLRHVSLQTGLKHYVGPFELLGKLKFHDPPFTEDLPRLQAPNFYYLQEDILFKAVHDHNTTTNNLLARRGGISWSVHRPLTIFGFSPYSFLNAVGTLCVYAAICKHEGKPLRFPGAKAAWECYYSCSDADLIAEQHIWAAMDPGAARNEAFNCSNGDVFKWKHLWRVLGEQFEVEVEPPSSERVSLQEMMKDKGGVWEAIVNKNGLQETRLADVGIWWLVDFMLSCEVPLDSMNKSKEHGFLGFRNTEKSFIYWIRKAKHYKIVP</sequence>
<keyword evidence="2" id="KW-0560">Oxidoreductase</keyword>
<dbReference type="OMA" id="RRNTWHY"/>
<dbReference type="CDD" id="cd08948">
    <property type="entry name" value="5beta-POR_like_SDR_a"/>
    <property type="match status" value="1"/>
</dbReference>
<dbReference type="Pfam" id="PF22917">
    <property type="entry name" value="PRISE"/>
    <property type="match status" value="1"/>
</dbReference>
<evidence type="ECO:0000313" key="4">
    <source>
        <dbReference type="EnsemblPlants" id="Kaladp0082s0212.1.v1.1"/>
    </source>
</evidence>
<dbReference type="PANTHER" id="PTHR32487:SF0">
    <property type="entry name" value="3-OXO-DELTA(4,5)-STEROID 5-BETA-REDUCTASE"/>
    <property type="match status" value="1"/>
</dbReference>
<dbReference type="GO" id="GO:0016627">
    <property type="term" value="F:oxidoreductase activity, acting on the CH-CH group of donors"/>
    <property type="evidence" value="ECO:0007669"/>
    <property type="project" value="UniProtKB-ARBA"/>
</dbReference>
<dbReference type="SUPFAM" id="SSF51735">
    <property type="entry name" value="NAD(P)-binding Rossmann-fold domains"/>
    <property type="match status" value="1"/>
</dbReference>
<dbReference type="PANTHER" id="PTHR32487">
    <property type="entry name" value="3-OXO-DELTA(4,5)-STEROID 5-BETA-REDUCTASE"/>
    <property type="match status" value="1"/>
</dbReference>
<organism evidence="4 5">
    <name type="scientific">Kalanchoe fedtschenkoi</name>
    <name type="common">Lavender scallops</name>
    <name type="synonym">South American air plant</name>
    <dbReference type="NCBI Taxonomy" id="63787"/>
    <lineage>
        <taxon>Eukaryota</taxon>
        <taxon>Viridiplantae</taxon>
        <taxon>Streptophyta</taxon>
        <taxon>Embryophyta</taxon>
        <taxon>Tracheophyta</taxon>
        <taxon>Spermatophyta</taxon>
        <taxon>Magnoliopsida</taxon>
        <taxon>eudicotyledons</taxon>
        <taxon>Gunneridae</taxon>
        <taxon>Pentapetalae</taxon>
        <taxon>Saxifragales</taxon>
        <taxon>Crassulaceae</taxon>
        <taxon>Kalanchoe</taxon>
    </lineage>
</organism>
<accession>A0A7N0US50</accession>
<dbReference type="InterPro" id="IPR036291">
    <property type="entry name" value="NAD(P)-bd_dom_sf"/>
</dbReference>
<dbReference type="InterPro" id="IPR055222">
    <property type="entry name" value="PRISE-like_Rossmann-fold"/>
</dbReference>
<dbReference type="Gramene" id="Kaladp0082s0212.1.v1.1">
    <property type="protein sequence ID" value="Kaladp0082s0212.1.v1.1"/>
    <property type="gene ID" value="Kaladp0082s0212.v1.1"/>
</dbReference>
<dbReference type="EnsemblPlants" id="Kaladp0082s0212.1.v1.1">
    <property type="protein sequence ID" value="Kaladp0082s0212.1.v1.1"/>
    <property type="gene ID" value="Kaladp0082s0212.v1.1"/>
</dbReference>
<evidence type="ECO:0000313" key="5">
    <source>
        <dbReference type="Proteomes" id="UP000594263"/>
    </source>
</evidence>
<keyword evidence="1" id="KW-0521">NADP</keyword>
<dbReference type="Proteomes" id="UP000594263">
    <property type="component" value="Unplaced"/>
</dbReference>
<feature type="domain" description="PRISE-like Rossmann-fold" evidence="3">
    <location>
        <begin position="94"/>
        <end position="390"/>
    </location>
</feature>
<evidence type="ECO:0000259" key="3">
    <source>
        <dbReference type="Pfam" id="PF22917"/>
    </source>
</evidence>
<evidence type="ECO:0000256" key="1">
    <source>
        <dbReference type="ARBA" id="ARBA00022857"/>
    </source>
</evidence>
<protein>
    <recommendedName>
        <fullName evidence="3">PRISE-like Rossmann-fold domain-containing protein</fullName>
    </recommendedName>
</protein>
<proteinExistence type="predicted"/>
<keyword evidence="5" id="KW-1185">Reference proteome</keyword>
<dbReference type="FunFam" id="3.40.50.720:FF:000808">
    <property type="entry name" value="Iridoid synthase"/>
    <property type="match status" value="1"/>
</dbReference>
<reference evidence="4" key="1">
    <citation type="submission" date="2021-01" db="UniProtKB">
        <authorList>
            <consortium name="EnsemblPlants"/>
        </authorList>
    </citation>
    <scope>IDENTIFICATION</scope>
</reference>